<dbReference type="PRINTS" id="PR00455">
    <property type="entry name" value="HTHTETR"/>
</dbReference>
<dbReference type="Gene3D" id="1.10.10.60">
    <property type="entry name" value="Homeodomain-like"/>
    <property type="match status" value="1"/>
</dbReference>
<dbReference type="InterPro" id="IPR050624">
    <property type="entry name" value="HTH-type_Tx_Regulator"/>
</dbReference>
<accession>A0A0B6AHA7</accession>
<dbReference type="KEGG" id="bmeg:BG04_454"/>
<evidence type="ECO:0000256" key="1">
    <source>
        <dbReference type="ARBA" id="ARBA00022491"/>
    </source>
</evidence>
<dbReference type="Pfam" id="PF00440">
    <property type="entry name" value="TetR_N"/>
    <property type="match status" value="1"/>
</dbReference>
<evidence type="ECO:0000313" key="3">
    <source>
        <dbReference type="EMBL" id="AJI20407.1"/>
    </source>
</evidence>
<evidence type="ECO:0000313" key="4">
    <source>
        <dbReference type="Proteomes" id="UP000031829"/>
    </source>
</evidence>
<gene>
    <name evidence="3" type="ORF">BG04_454</name>
</gene>
<dbReference type="PROSITE" id="PS01081">
    <property type="entry name" value="HTH_TETR_1"/>
    <property type="match status" value="1"/>
</dbReference>
<dbReference type="EMBL" id="CP009920">
    <property type="protein sequence ID" value="AJI20407.1"/>
    <property type="molecule type" value="Genomic_DNA"/>
</dbReference>
<evidence type="ECO:0000256" key="2">
    <source>
        <dbReference type="ARBA" id="ARBA00023125"/>
    </source>
</evidence>
<dbReference type="PROSITE" id="PS50977">
    <property type="entry name" value="HTH_TETR_2"/>
    <property type="match status" value="1"/>
</dbReference>
<keyword evidence="1" id="KW-0678">Repressor</keyword>
<dbReference type="SUPFAM" id="SSF48498">
    <property type="entry name" value="Tetracyclin repressor-like, C-terminal domain"/>
    <property type="match status" value="1"/>
</dbReference>
<dbReference type="AlphaFoldDB" id="A0A0B6AHA7"/>
<dbReference type="PANTHER" id="PTHR43479:SF7">
    <property type="entry name" value="TETR-FAMILY TRANSCRIPTIONAL REGULATOR"/>
    <property type="match status" value="1"/>
</dbReference>
<dbReference type="HOGENOM" id="CLU_069356_12_2_9"/>
<dbReference type="InterPro" id="IPR023772">
    <property type="entry name" value="DNA-bd_HTH_TetR-type_CS"/>
</dbReference>
<dbReference type="InterPro" id="IPR036271">
    <property type="entry name" value="Tet_transcr_reg_TetR-rel_C_sf"/>
</dbReference>
<reference evidence="3 4" key="1">
    <citation type="journal article" date="2015" name="Genome Announc.">
        <title>Complete genome sequences for 35 biothreat assay-relevant bacillus species.</title>
        <authorList>
            <person name="Johnson S.L."/>
            <person name="Daligault H.E."/>
            <person name="Davenport K.W."/>
            <person name="Jaissle J."/>
            <person name="Frey K.G."/>
            <person name="Ladner J.T."/>
            <person name="Broomall S.M."/>
            <person name="Bishop-Lilly K.A."/>
            <person name="Bruce D.C."/>
            <person name="Gibbons H.S."/>
            <person name="Coyne S.R."/>
            <person name="Lo C.C."/>
            <person name="Meincke L."/>
            <person name="Munk A.C."/>
            <person name="Koroleva G.I."/>
            <person name="Rosenzweig C.N."/>
            <person name="Palacios G.F."/>
            <person name="Redden C.L."/>
            <person name="Minogue T.D."/>
            <person name="Chain P.S."/>
        </authorList>
    </citation>
    <scope>NUCLEOTIDE SEQUENCE [LARGE SCALE GENOMIC DNA]</scope>
    <source>
        <strain evidence="4">ATCC 14581 / DSM 32 / JCM 2506 / NBRC 15308 / NCIMB 9376 / NCTC 10342 / NRRL B-14308 / VKM B-512</strain>
    </source>
</reference>
<dbReference type="RefSeq" id="WP_034650081.1">
    <property type="nucleotide sequence ID" value="NZ_BCVB01000006.1"/>
</dbReference>
<sequence length="204" mass="24002">MNENNIEDKRHLRSIKTRQKLLEAAREVFIQEGFHKATITQIIKKAKVGYGTAYVHFEGKEDFLVVLMENVMEKFYEIAEAAFLPASVNEAEEMIHKQTNEFLKMAEDEQKMLQVFEQAIGISPLVSEKWKNIREKFIQRISEDIAYAQRNGLARKDVHNELVARGWFFTNEMYLWEIVRNEYKHPVEQIAKNIASIYIKGLYL</sequence>
<dbReference type="InterPro" id="IPR001647">
    <property type="entry name" value="HTH_TetR"/>
</dbReference>
<keyword evidence="2" id="KW-0238">DNA-binding</keyword>
<protein>
    <submittedName>
        <fullName evidence="3">Bacterial regulatory s, tetR family protein</fullName>
    </submittedName>
</protein>
<dbReference type="InterPro" id="IPR009057">
    <property type="entry name" value="Homeodomain-like_sf"/>
</dbReference>
<dbReference type="GO" id="GO:0003677">
    <property type="term" value="F:DNA binding"/>
    <property type="evidence" value="ECO:0007669"/>
    <property type="project" value="UniProtKB-UniRule"/>
</dbReference>
<dbReference type="Gene3D" id="1.10.357.10">
    <property type="entry name" value="Tetracycline Repressor, domain 2"/>
    <property type="match status" value="1"/>
</dbReference>
<dbReference type="PANTHER" id="PTHR43479">
    <property type="entry name" value="ACREF/ENVCD OPERON REPRESSOR-RELATED"/>
    <property type="match status" value="1"/>
</dbReference>
<proteinExistence type="predicted"/>
<dbReference type="GeneID" id="93643960"/>
<name>A0A0B6AHA7_PRIM2</name>
<dbReference type="SUPFAM" id="SSF46689">
    <property type="entry name" value="Homeodomain-like"/>
    <property type="match status" value="1"/>
</dbReference>
<dbReference type="Proteomes" id="UP000031829">
    <property type="component" value="Chromosome"/>
</dbReference>
<organism evidence="3 4">
    <name type="scientific">Priestia megaterium (strain ATCC 14581 / DSM 32 / CCUG 1817 / JCM 2506 / NBRC 15308 / NCIMB 9376 / NCTC 10342 / NRRL B-14308 / VKM B-512 / Ford 19)</name>
    <name type="common">Bacillus megaterium</name>
    <dbReference type="NCBI Taxonomy" id="1348623"/>
    <lineage>
        <taxon>Bacteria</taxon>
        <taxon>Bacillati</taxon>
        <taxon>Bacillota</taxon>
        <taxon>Bacilli</taxon>
        <taxon>Bacillales</taxon>
        <taxon>Bacillaceae</taxon>
        <taxon>Priestia</taxon>
    </lineage>
</organism>